<dbReference type="EMBL" id="FNGO01000010">
    <property type="protein sequence ID" value="SDL85946.1"/>
    <property type="molecule type" value="Genomic_DNA"/>
</dbReference>
<dbReference type="CDD" id="cd00841">
    <property type="entry name" value="MPP_YfcE"/>
    <property type="match status" value="1"/>
</dbReference>
<reference evidence="6 7" key="1">
    <citation type="submission" date="2016-10" db="EMBL/GenBank/DDBJ databases">
        <authorList>
            <person name="de Groot N.N."/>
        </authorList>
    </citation>
    <scope>NUCLEOTIDE SEQUENCE [LARGE SCALE GENOMIC DNA]</scope>
    <source>
        <strain evidence="6 7">SLAS-1</strain>
    </source>
</reference>
<dbReference type="OrthoDB" id="9800565at2"/>
<evidence type="ECO:0000256" key="2">
    <source>
        <dbReference type="ARBA" id="ARBA00022723"/>
    </source>
</evidence>
<keyword evidence="2 4" id="KW-0479">Metal-binding</keyword>
<keyword evidence="3" id="KW-0378">Hydrolase</keyword>
<evidence type="ECO:0000313" key="7">
    <source>
        <dbReference type="Proteomes" id="UP000199476"/>
    </source>
</evidence>
<accession>A0A1G9NH84</accession>
<proteinExistence type="inferred from homology"/>
<dbReference type="GO" id="GO:0016787">
    <property type="term" value="F:hydrolase activity"/>
    <property type="evidence" value="ECO:0007669"/>
    <property type="project" value="UniProtKB-UniRule"/>
</dbReference>
<dbReference type="STRING" id="321763.SAMN04488692_11078"/>
<dbReference type="InterPro" id="IPR000979">
    <property type="entry name" value="Phosphodiesterase_MJ0936/Vps29"/>
</dbReference>
<evidence type="ECO:0000313" key="6">
    <source>
        <dbReference type="EMBL" id="SDL85946.1"/>
    </source>
</evidence>
<evidence type="ECO:0000256" key="4">
    <source>
        <dbReference type="RuleBase" id="RU362039"/>
    </source>
</evidence>
<dbReference type="InterPro" id="IPR029052">
    <property type="entry name" value="Metallo-depent_PP-like"/>
</dbReference>
<dbReference type="Gene3D" id="3.60.21.10">
    <property type="match status" value="1"/>
</dbReference>
<evidence type="ECO:0000259" key="5">
    <source>
        <dbReference type="Pfam" id="PF12850"/>
    </source>
</evidence>
<feature type="domain" description="Calcineurin-like phosphoesterase" evidence="5">
    <location>
        <begin position="1"/>
        <end position="149"/>
    </location>
</feature>
<comment type="similarity">
    <text evidence="1 4">Belongs to the metallophosphoesterase superfamily. YfcE family.</text>
</comment>
<dbReference type="Pfam" id="PF12850">
    <property type="entry name" value="Metallophos_2"/>
    <property type="match status" value="1"/>
</dbReference>
<dbReference type="EC" id="3.1.4.-" evidence="4"/>
<comment type="cofactor">
    <cofactor evidence="4">
        <name>a divalent metal cation</name>
        <dbReference type="ChEBI" id="CHEBI:60240"/>
    </cofactor>
</comment>
<dbReference type="InterPro" id="IPR020935">
    <property type="entry name" value="PdiEstase_YfcE_CS"/>
</dbReference>
<dbReference type="GO" id="GO:0046872">
    <property type="term" value="F:metal ion binding"/>
    <property type="evidence" value="ECO:0007669"/>
    <property type="project" value="UniProtKB-KW"/>
</dbReference>
<dbReference type="SUPFAM" id="SSF56300">
    <property type="entry name" value="Metallo-dependent phosphatases"/>
    <property type="match status" value="1"/>
</dbReference>
<evidence type="ECO:0000256" key="1">
    <source>
        <dbReference type="ARBA" id="ARBA00008950"/>
    </source>
</evidence>
<gene>
    <name evidence="6" type="ORF">SAMN04488692_11078</name>
</gene>
<dbReference type="AlphaFoldDB" id="A0A1G9NH84"/>
<dbReference type="InterPro" id="IPR041802">
    <property type="entry name" value="MPP_YfcE"/>
</dbReference>
<dbReference type="InterPro" id="IPR024654">
    <property type="entry name" value="Calcineurin-like_PHP_lpxH"/>
</dbReference>
<dbReference type="NCBIfam" id="TIGR00040">
    <property type="entry name" value="yfcE"/>
    <property type="match status" value="1"/>
</dbReference>
<name>A0A1G9NH84_9FIRM</name>
<dbReference type="PROSITE" id="PS01269">
    <property type="entry name" value="UPF0025"/>
    <property type="match status" value="1"/>
</dbReference>
<keyword evidence="7" id="KW-1185">Reference proteome</keyword>
<dbReference type="PANTHER" id="PTHR11124">
    <property type="entry name" value="VACUOLAR SORTING PROTEIN VPS29"/>
    <property type="match status" value="1"/>
</dbReference>
<protein>
    <recommendedName>
        <fullName evidence="4">Phosphoesterase</fullName>
        <ecNumber evidence="4">3.1.4.-</ecNumber>
    </recommendedName>
</protein>
<dbReference type="RefSeq" id="WP_159429849.1">
    <property type="nucleotide sequence ID" value="NZ_FNGO01000010.1"/>
</dbReference>
<sequence length="163" mass="18349">MKLGVISDTHIPDRSPALSEKVREDFQNVDEIWHAGDITSDNLIKQLENIAPVKAVKGNCDGFSLGRELKSSLTLKRAGFKISLDHGDGLGRDKISKLSYRFDESDVIIFGHTHRAFKSWQKDQLFLNPGSPTVPRRQKYGSFALLEICANREIDVELRKIKG</sequence>
<dbReference type="Proteomes" id="UP000199476">
    <property type="component" value="Unassembled WGS sequence"/>
</dbReference>
<evidence type="ECO:0000256" key="3">
    <source>
        <dbReference type="ARBA" id="ARBA00022801"/>
    </source>
</evidence>
<organism evidence="6 7">
    <name type="scientific">Halarsenatibacter silvermanii</name>
    <dbReference type="NCBI Taxonomy" id="321763"/>
    <lineage>
        <taxon>Bacteria</taxon>
        <taxon>Bacillati</taxon>
        <taxon>Bacillota</taxon>
        <taxon>Clostridia</taxon>
        <taxon>Halanaerobiales</taxon>
        <taxon>Halarsenatibacteraceae</taxon>
        <taxon>Halarsenatibacter</taxon>
    </lineage>
</organism>